<keyword evidence="4" id="KW-1185">Reference proteome</keyword>
<accession>A0ABN2B3F5</accession>
<dbReference type="Pfam" id="PF04909">
    <property type="entry name" value="Amidohydro_2"/>
    <property type="match status" value="1"/>
</dbReference>
<organism evidence="3 4">
    <name type="scientific">Kribbella lupini</name>
    <dbReference type="NCBI Taxonomy" id="291602"/>
    <lineage>
        <taxon>Bacteria</taxon>
        <taxon>Bacillati</taxon>
        <taxon>Actinomycetota</taxon>
        <taxon>Actinomycetes</taxon>
        <taxon>Propionibacteriales</taxon>
        <taxon>Kribbellaceae</taxon>
        <taxon>Kribbella</taxon>
    </lineage>
</organism>
<keyword evidence="1" id="KW-0456">Lyase</keyword>
<dbReference type="InterPro" id="IPR032465">
    <property type="entry name" value="ACMSD"/>
</dbReference>
<comment type="caution">
    <text evidence="3">The sequence shown here is derived from an EMBL/GenBank/DDBJ whole genome shotgun (WGS) entry which is preliminary data.</text>
</comment>
<dbReference type="SUPFAM" id="SSF51556">
    <property type="entry name" value="Metallo-dependent hydrolases"/>
    <property type="match status" value="1"/>
</dbReference>
<dbReference type="Gene3D" id="3.20.20.140">
    <property type="entry name" value="Metal-dependent hydrolases"/>
    <property type="match status" value="1"/>
</dbReference>
<evidence type="ECO:0000259" key="2">
    <source>
        <dbReference type="Pfam" id="PF04909"/>
    </source>
</evidence>
<feature type="domain" description="Amidohydrolase-related" evidence="2">
    <location>
        <begin position="19"/>
        <end position="288"/>
    </location>
</feature>
<evidence type="ECO:0000313" key="4">
    <source>
        <dbReference type="Proteomes" id="UP001500363"/>
    </source>
</evidence>
<protein>
    <submittedName>
        <fullName evidence="3">Amidohydrolase family protein</fullName>
    </submittedName>
</protein>
<dbReference type="PANTHER" id="PTHR21240:SF28">
    <property type="entry name" value="ISO-OROTATE DECARBOXYLASE (EUROFUNG)"/>
    <property type="match status" value="1"/>
</dbReference>
<dbReference type="EMBL" id="BAAANC010000002">
    <property type="protein sequence ID" value="GAA1533150.1"/>
    <property type="molecule type" value="Genomic_DNA"/>
</dbReference>
<reference evidence="3 4" key="1">
    <citation type="journal article" date="2019" name="Int. J. Syst. Evol. Microbiol.">
        <title>The Global Catalogue of Microorganisms (GCM) 10K type strain sequencing project: providing services to taxonomists for standard genome sequencing and annotation.</title>
        <authorList>
            <consortium name="The Broad Institute Genomics Platform"/>
            <consortium name="The Broad Institute Genome Sequencing Center for Infectious Disease"/>
            <person name="Wu L."/>
            <person name="Ma J."/>
        </authorList>
    </citation>
    <scope>NUCLEOTIDE SEQUENCE [LARGE SCALE GENOMIC DNA]</scope>
    <source>
        <strain evidence="3 4">JCM 14303</strain>
    </source>
</reference>
<sequence>MRDDEVPAWWRWLGLDGLVDVHVHFLPDQVMNAVWAYFDQAEQHYGVAWPVQYRTPAAERVETLRQLGVRRFSALVYPHKPDMAAWLNSWARDFAARTLGCVASGTFYPEAGAAAYVKEALELGTRIFKVHVQVGDYDPRDAELDAVWGQLAEAGVPVVVHCGSGPIPGRHTGPGPMGEVLAKHPRLTAVIAHLGMPEYAEHLTLAETYPNVHLDTTMALTPFTESLAPYPRELRPRMAALQDKVVLGSDFPNIPYEYAVQLEALERLDLGDDWLRAVCWENGLRLLDG</sequence>
<proteinExistence type="predicted"/>
<dbReference type="RefSeq" id="WP_344175959.1">
    <property type="nucleotide sequence ID" value="NZ_BAAANC010000002.1"/>
</dbReference>
<name>A0ABN2B3F5_9ACTN</name>
<evidence type="ECO:0000313" key="3">
    <source>
        <dbReference type="EMBL" id="GAA1533150.1"/>
    </source>
</evidence>
<dbReference type="CDD" id="cd01292">
    <property type="entry name" value="metallo-dependent_hydrolases"/>
    <property type="match status" value="1"/>
</dbReference>
<dbReference type="PANTHER" id="PTHR21240">
    <property type="entry name" value="2-AMINO-3-CARBOXYLMUCONATE-6-SEMIALDEHYDE DECARBOXYLASE"/>
    <property type="match status" value="1"/>
</dbReference>
<dbReference type="InterPro" id="IPR006680">
    <property type="entry name" value="Amidohydro-rel"/>
</dbReference>
<dbReference type="Proteomes" id="UP001500363">
    <property type="component" value="Unassembled WGS sequence"/>
</dbReference>
<evidence type="ECO:0000256" key="1">
    <source>
        <dbReference type="ARBA" id="ARBA00023239"/>
    </source>
</evidence>
<dbReference type="InterPro" id="IPR032466">
    <property type="entry name" value="Metal_Hydrolase"/>
</dbReference>
<gene>
    <name evidence="3" type="ORF">GCM10009741_39360</name>
</gene>